<gene>
    <name evidence="3" type="ORF">chiPu_0009462</name>
</gene>
<dbReference type="STRING" id="137246.A0A401SKV2"/>
<dbReference type="AlphaFoldDB" id="A0A401SKV2"/>
<organism evidence="3 4">
    <name type="scientific">Chiloscyllium punctatum</name>
    <name type="common">Brownbanded bambooshark</name>
    <name type="synonym">Hemiscyllium punctatum</name>
    <dbReference type="NCBI Taxonomy" id="137246"/>
    <lineage>
        <taxon>Eukaryota</taxon>
        <taxon>Metazoa</taxon>
        <taxon>Chordata</taxon>
        <taxon>Craniata</taxon>
        <taxon>Vertebrata</taxon>
        <taxon>Chondrichthyes</taxon>
        <taxon>Elasmobranchii</taxon>
        <taxon>Galeomorphii</taxon>
        <taxon>Galeoidea</taxon>
        <taxon>Orectolobiformes</taxon>
        <taxon>Hemiscylliidae</taxon>
        <taxon>Chiloscyllium</taxon>
    </lineage>
</organism>
<evidence type="ECO:0000313" key="4">
    <source>
        <dbReference type="Proteomes" id="UP000287033"/>
    </source>
</evidence>
<dbReference type="EMBL" id="BEZZ01000336">
    <property type="protein sequence ID" value="GCC31008.1"/>
    <property type="molecule type" value="Genomic_DNA"/>
</dbReference>
<comment type="caution">
    <text evidence="3">The sequence shown here is derived from an EMBL/GenBank/DDBJ whole genome shotgun (WGS) entry which is preliminary data.</text>
</comment>
<keyword evidence="4" id="KW-1185">Reference proteome</keyword>
<comment type="similarity">
    <text evidence="1">Belongs to the DPCD family.</text>
</comment>
<dbReference type="PANTHER" id="PTHR31921">
    <property type="entry name" value="PROTEIN DPCD"/>
    <property type="match status" value="1"/>
</dbReference>
<evidence type="ECO:0000313" key="3">
    <source>
        <dbReference type="EMBL" id="GCC31008.1"/>
    </source>
</evidence>
<reference evidence="3 4" key="1">
    <citation type="journal article" date="2018" name="Nat. Ecol. Evol.">
        <title>Shark genomes provide insights into elasmobranch evolution and the origin of vertebrates.</title>
        <authorList>
            <person name="Hara Y"/>
            <person name="Yamaguchi K"/>
            <person name="Onimaru K"/>
            <person name="Kadota M"/>
            <person name="Koyanagi M"/>
            <person name="Keeley SD"/>
            <person name="Tatsumi K"/>
            <person name="Tanaka K"/>
            <person name="Motone F"/>
            <person name="Kageyama Y"/>
            <person name="Nozu R"/>
            <person name="Adachi N"/>
            <person name="Nishimura O"/>
            <person name="Nakagawa R"/>
            <person name="Tanegashima C"/>
            <person name="Kiyatake I"/>
            <person name="Matsumoto R"/>
            <person name="Murakumo K"/>
            <person name="Nishida K"/>
            <person name="Terakita A"/>
            <person name="Kuratani S"/>
            <person name="Sato K"/>
            <person name="Hyodo S Kuraku.S."/>
        </authorList>
    </citation>
    <scope>NUCLEOTIDE SEQUENCE [LARGE SCALE GENOMIC DNA]</scope>
</reference>
<name>A0A401SKV2_CHIPU</name>
<accession>A0A401SKV2</accession>
<dbReference type="OrthoDB" id="10256139at2759"/>
<proteinExistence type="inferred from homology"/>
<dbReference type="PANTHER" id="PTHR31921:SF1">
    <property type="entry name" value="PROTEIN DPCD"/>
    <property type="match status" value="1"/>
</dbReference>
<dbReference type="InterPro" id="IPR026224">
    <property type="entry name" value="DPCD"/>
</dbReference>
<evidence type="ECO:0000256" key="1">
    <source>
        <dbReference type="ARBA" id="ARBA00010597"/>
    </source>
</evidence>
<dbReference type="Pfam" id="PF14913">
    <property type="entry name" value="DPCD"/>
    <property type="match status" value="1"/>
</dbReference>
<dbReference type="OMA" id="PILCEME"/>
<sequence>MAAQSWLERLRAAGKTAVIQDGKRKVHYLFPDGSEMVEEYEVSSDQLAVRKWRQKSQLGSQGQWQVEIGDTSSRAFGSLEQQLIQENSSNPIFTRKDTKASFQWRIRNLPYPKKVYSVTIDPEQRCCIVRTSNKKYYKRFNIPDMDRCRLSLDSSALSFTHANNTLIITYQKPTEILQLEQEVLRELKKVKVAEDGDVECKTQ</sequence>
<protein>
    <recommendedName>
        <fullName evidence="2">Protein DPCD</fullName>
    </recommendedName>
</protein>
<dbReference type="Proteomes" id="UP000287033">
    <property type="component" value="Unassembled WGS sequence"/>
</dbReference>
<evidence type="ECO:0000256" key="2">
    <source>
        <dbReference type="ARBA" id="ARBA00020330"/>
    </source>
</evidence>
<dbReference type="PRINTS" id="PR02065">
    <property type="entry name" value="PROTEINDPCD"/>
</dbReference>